<evidence type="ECO:0000313" key="2">
    <source>
        <dbReference type="EMBL" id="KIF80203.1"/>
    </source>
</evidence>
<dbReference type="NCBIfam" id="TIGR00290">
    <property type="entry name" value="MJ0570_dom"/>
    <property type="match status" value="1"/>
</dbReference>
<dbReference type="EMBL" id="JWJG01000028">
    <property type="protein sequence ID" value="KIF80203.1"/>
    <property type="molecule type" value="Genomic_DNA"/>
</dbReference>
<keyword evidence="3" id="KW-1185">Reference proteome</keyword>
<dbReference type="CDD" id="cd01994">
    <property type="entry name" value="AANH_PF0828-like"/>
    <property type="match status" value="1"/>
</dbReference>
<name>A0A0C1XZJ5_9BURK</name>
<sequence>MNQEVTPSALVSWSGGKDCCLAMWRARQSGMTIRRLITAMDEAGGDSRSHGVPPQLLQAQADAIGAGMRFYTTSWSNYEERFIATLNKARQDGITQAVFGDIDLLPHREWEEKVCARADMTPCLPLWDEPRQKLVDEFLALGFKAVVVCVNGNYLGEEFVGREFDAQFLADLPAHIDACGENGEFHTFVYDGPAFAHPVAFRRAEKWSCQAEAPLTPATYFFQRLTAA</sequence>
<dbReference type="Gene3D" id="3.40.50.620">
    <property type="entry name" value="HUPs"/>
    <property type="match status" value="1"/>
</dbReference>
<accession>A0A0C1XZJ5</accession>
<keyword evidence="2" id="KW-0378">Hydrolase</keyword>
<gene>
    <name evidence="2" type="ORF">TSA66_04275</name>
</gene>
<dbReference type="SUPFAM" id="SSF52402">
    <property type="entry name" value="Adenine nucleotide alpha hydrolases-like"/>
    <property type="match status" value="1"/>
</dbReference>
<dbReference type="GO" id="GO:0016787">
    <property type="term" value="F:hydrolase activity"/>
    <property type="evidence" value="ECO:0007669"/>
    <property type="project" value="UniProtKB-KW"/>
</dbReference>
<dbReference type="RefSeq" id="WP_040039118.1">
    <property type="nucleotide sequence ID" value="NZ_JWJG01000028.1"/>
</dbReference>
<dbReference type="STRING" id="709839.TSA66_04275"/>
<dbReference type="InterPro" id="IPR030662">
    <property type="entry name" value="DPH6/MJ0570"/>
</dbReference>
<proteinExistence type="predicted"/>
<reference evidence="2 3" key="1">
    <citation type="submission" date="2014-12" db="EMBL/GenBank/DDBJ databases">
        <title>Denitrispirillum autotrophicum gen. nov., sp. nov., Denitrifying, Facultatively Autotrophic Bacteria Isolated from Rice Paddy Soil.</title>
        <authorList>
            <person name="Ishii S."/>
            <person name="Ashida N."/>
            <person name="Ohno H."/>
            <person name="Otsuka S."/>
            <person name="Yokota A."/>
            <person name="Senoo K."/>
        </authorList>
    </citation>
    <scope>NUCLEOTIDE SEQUENCE [LARGE SCALE GENOMIC DNA]</scope>
    <source>
        <strain evidence="2 3">TSA66</strain>
    </source>
</reference>
<feature type="domain" description="Diphthamide synthase" evidence="1">
    <location>
        <begin position="11"/>
        <end position="206"/>
    </location>
</feature>
<dbReference type="Pfam" id="PF01902">
    <property type="entry name" value="Diphthami_syn_2"/>
    <property type="match status" value="1"/>
</dbReference>
<dbReference type="InterPro" id="IPR014729">
    <property type="entry name" value="Rossmann-like_a/b/a_fold"/>
</dbReference>
<organism evidence="2 3">
    <name type="scientific">Noviherbaspirillum autotrophicum</name>
    <dbReference type="NCBI Taxonomy" id="709839"/>
    <lineage>
        <taxon>Bacteria</taxon>
        <taxon>Pseudomonadati</taxon>
        <taxon>Pseudomonadota</taxon>
        <taxon>Betaproteobacteria</taxon>
        <taxon>Burkholderiales</taxon>
        <taxon>Oxalobacteraceae</taxon>
        <taxon>Noviherbaspirillum</taxon>
    </lineage>
</organism>
<dbReference type="Gene3D" id="3.90.1490.10">
    <property type="entry name" value="putative n-type atp pyrophosphatase, domain 2"/>
    <property type="match status" value="1"/>
</dbReference>
<protein>
    <submittedName>
        <fullName evidence="2">Adenosine nucleotide hydrolase</fullName>
    </submittedName>
</protein>
<dbReference type="OrthoDB" id="3572539at2"/>
<dbReference type="Proteomes" id="UP000031572">
    <property type="component" value="Unassembled WGS sequence"/>
</dbReference>
<dbReference type="AlphaFoldDB" id="A0A0C1XZJ5"/>
<comment type="caution">
    <text evidence="2">The sequence shown here is derived from an EMBL/GenBank/DDBJ whole genome shotgun (WGS) entry which is preliminary data.</text>
</comment>
<dbReference type="InterPro" id="IPR002761">
    <property type="entry name" value="Diphthami_syn_dom"/>
</dbReference>
<evidence type="ECO:0000313" key="3">
    <source>
        <dbReference type="Proteomes" id="UP000031572"/>
    </source>
</evidence>
<dbReference type="PIRSF" id="PIRSF039123">
    <property type="entry name" value="Diphthamide_synthase"/>
    <property type="match status" value="1"/>
</dbReference>
<evidence type="ECO:0000259" key="1">
    <source>
        <dbReference type="Pfam" id="PF01902"/>
    </source>
</evidence>